<dbReference type="PANTHER" id="PTHR11844">
    <property type="entry name" value="METALLOPROTEASE INHIBITOR"/>
    <property type="match status" value="1"/>
</dbReference>
<keyword evidence="4" id="KW-1185">Reference proteome</keyword>
<gene>
    <name evidence="3" type="ORF">RIMI_LOCUS18485275</name>
</gene>
<proteinExistence type="predicted"/>
<dbReference type="InterPro" id="IPR001820">
    <property type="entry name" value="TIMP"/>
</dbReference>
<evidence type="ECO:0000256" key="2">
    <source>
        <dbReference type="ARBA" id="ARBA00022525"/>
    </source>
</evidence>
<dbReference type="Pfam" id="PF00965">
    <property type="entry name" value="TIMP"/>
    <property type="match status" value="1"/>
</dbReference>
<name>A0ABN9MHB0_9NEOB</name>
<dbReference type="InterPro" id="IPR027465">
    <property type="entry name" value="TIMP_C"/>
</dbReference>
<comment type="caution">
    <text evidence="3">The sequence shown here is derived from an EMBL/GenBank/DDBJ whole genome shotgun (WGS) entry which is preliminary data.</text>
</comment>
<dbReference type="EMBL" id="CAUEEQ010056504">
    <property type="protein sequence ID" value="CAJ0963050.1"/>
    <property type="molecule type" value="Genomic_DNA"/>
</dbReference>
<reference evidence="3" key="1">
    <citation type="submission" date="2023-07" db="EMBL/GenBank/DDBJ databases">
        <authorList>
            <person name="Stuckert A."/>
        </authorList>
    </citation>
    <scope>NUCLEOTIDE SEQUENCE</scope>
</reference>
<dbReference type="SMART" id="SM00206">
    <property type="entry name" value="NTR"/>
    <property type="match status" value="1"/>
</dbReference>
<evidence type="ECO:0000313" key="4">
    <source>
        <dbReference type="Proteomes" id="UP001176940"/>
    </source>
</evidence>
<dbReference type="PANTHER" id="PTHR11844:SF25">
    <property type="entry name" value="NTR DOMAIN-CONTAINING PROTEIN"/>
    <property type="match status" value="1"/>
</dbReference>
<keyword evidence="2" id="KW-0964">Secreted</keyword>
<evidence type="ECO:0000256" key="1">
    <source>
        <dbReference type="ARBA" id="ARBA00004613"/>
    </source>
</evidence>
<evidence type="ECO:0000313" key="3">
    <source>
        <dbReference type="EMBL" id="CAJ0963050.1"/>
    </source>
</evidence>
<sequence>MSIAAASLESCHRQFSSDQRCRFPGNQGSYYDGRVSIGICWLNVFWSSLSHFQIKSLTQPDIGYQRGCDCKIKYCVMESYDNLAPNECPCIGWQQSQILEREHACIKRRDGTCSWYPSIPDKSIYSHP</sequence>
<dbReference type="Proteomes" id="UP001176940">
    <property type="component" value="Unassembled WGS sequence"/>
</dbReference>
<protein>
    <submittedName>
        <fullName evidence="3">Uncharacterized protein</fullName>
    </submittedName>
</protein>
<dbReference type="Gene3D" id="3.90.370.10">
    <property type="entry name" value="Tissue inhibitor of metalloproteinase-1. Chain B, domain 1"/>
    <property type="match status" value="1"/>
</dbReference>
<organism evidence="3 4">
    <name type="scientific">Ranitomeya imitator</name>
    <name type="common">mimic poison frog</name>
    <dbReference type="NCBI Taxonomy" id="111125"/>
    <lineage>
        <taxon>Eukaryota</taxon>
        <taxon>Metazoa</taxon>
        <taxon>Chordata</taxon>
        <taxon>Craniata</taxon>
        <taxon>Vertebrata</taxon>
        <taxon>Euteleostomi</taxon>
        <taxon>Amphibia</taxon>
        <taxon>Batrachia</taxon>
        <taxon>Anura</taxon>
        <taxon>Neobatrachia</taxon>
        <taxon>Hyloidea</taxon>
        <taxon>Dendrobatidae</taxon>
        <taxon>Dendrobatinae</taxon>
        <taxon>Ranitomeya</taxon>
    </lineage>
</organism>
<dbReference type="SUPFAM" id="SSF50242">
    <property type="entry name" value="TIMP-like"/>
    <property type="match status" value="1"/>
</dbReference>
<comment type="subcellular location">
    <subcellularLocation>
        <location evidence="1">Secreted</location>
    </subcellularLocation>
</comment>
<accession>A0ABN9MHB0</accession>
<dbReference type="InterPro" id="IPR008993">
    <property type="entry name" value="TIMP-like_OB-fold"/>
</dbReference>